<proteinExistence type="predicted"/>
<evidence type="ECO:0000256" key="1">
    <source>
        <dbReference type="SAM" id="MobiDB-lite"/>
    </source>
</evidence>
<dbReference type="HOGENOM" id="CLU_191180_2_1_11"/>
<dbReference type="RefSeq" id="WP_010850812.1">
    <property type="nucleotide sequence ID" value="NZ_HF570956.1"/>
</dbReference>
<dbReference type="EC" id="3.4.11.18" evidence="2"/>
<keyword evidence="3" id="KW-1185">Reference proteome</keyword>
<feature type="compositionally biased region" description="Basic and acidic residues" evidence="1">
    <location>
        <begin position="10"/>
        <end position="19"/>
    </location>
</feature>
<dbReference type="AlphaFoldDB" id="N0E4V7"/>
<evidence type="ECO:0000313" key="2">
    <source>
        <dbReference type="EMBL" id="CCH70976.1"/>
    </source>
</evidence>
<reference evidence="2 3" key="1">
    <citation type="journal article" date="2013" name="ISME J.">
        <title>A metabolic model for members of the genus Tetrasphaera involved in enhanced biological phosphorus removal.</title>
        <authorList>
            <person name="Kristiansen R."/>
            <person name="Nguyen H.T.T."/>
            <person name="Saunders A.M."/>
            <person name="Nielsen J.L."/>
            <person name="Wimmer R."/>
            <person name="Le V.Q."/>
            <person name="McIlroy S.J."/>
            <person name="Petrovski S."/>
            <person name="Seviour R.J."/>
            <person name="Calteau A."/>
            <person name="Nielsen K.L."/>
            <person name="Nielsen P.H."/>
        </authorList>
    </citation>
    <scope>NUCLEOTIDE SEQUENCE [LARGE SCALE GENOMIC DNA]</scope>
    <source>
        <strain evidence="2 3">Lp2</strain>
    </source>
</reference>
<feature type="compositionally biased region" description="Basic and acidic residues" evidence="1">
    <location>
        <begin position="32"/>
        <end position="47"/>
    </location>
</feature>
<evidence type="ECO:0000313" key="3">
    <source>
        <dbReference type="Proteomes" id="UP000013167"/>
    </source>
</evidence>
<sequence length="71" mass="8281">MPYWYNVDTKSVESDETRGQDANVMGPYATEAEARQALEHARENTERWDDEDREWDAKGATPGWDDEDQED</sequence>
<keyword evidence="2" id="KW-0378">Hydrolase</keyword>
<dbReference type="Proteomes" id="UP000013167">
    <property type="component" value="Unassembled WGS sequence"/>
</dbReference>
<keyword evidence="2" id="KW-0031">Aminopeptidase</keyword>
<dbReference type="OrthoDB" id="3268477at2"/>
<name>N0E4V7_9MICO</name>
<gene>
    <name evidence="2" type="ORF">BN10_730007</name>
</gene>
<feature type="region of interest" description="Disordered" evidence="1">
    <location>
        <begin position="1"/>
        <end position="71"/>
    </location>
</feature>
<dbReference type="GO" id="GO:0004239">
    <property type="term" value="F:initiator methionyl aminopeptidase activity"/>
    <property type="evidence" value="ECO:0007669"/>
    <property type="project" value="UniProtKB-EC"/>
</dbReference>
<organism evidence="2 3">
    <name type="scientific">Phycicoccus elongatus Lp2</name>
    <dbReference type="NCBI Taxonomy" id="1193181"/>
    <lineage>
        <taxon>Bacteria</taxon>
        <taxon>Bacillati</taxon>
        <taxon>Actinomycetota</taxon>
        <taxon>Actinomycetes</taxon>
        <taxon>Micrococcales</taxon>
        <taxon>Intrasporangiaceae</taxon>
        <taxon>Phycicoccus</taxon>
    </lineage>
</organism>
<dbReference type="EMBL" id="CAIZ01000145">
    <property type="protein sequence ID" value="CCH70976.1"/>
    <property type="molecule type" value="Genomic_DNA"/>
</dbReference>
<accession>N0E4V7</accession>
<comment type="caution">
    <text evidence="2">The sequence shown here is derived from an EMBL/GenBank/DDBJ whole genome shotgun (WGS) entry which is preliminary data.</text>
</comment>
<keyword evidence="2" id="KW-0645">Protease</keyword>
<protein>
    <submittedName>
        <fullName evidence="2">Methionine aminopeptidase</fullName>
        <ecNumber evidence="2">3.4.11.18</ecNumber>
    </submittedName>
</protein>
<dbReference type="STRING" id="1193181.BN10_730007"/>
<dbReference type="eggNOG" id="ENOG5033BD3">
    <property type="taxonomic scope" value="Bacteria"/>
</dbReference>